<dbReference type="GO" id="GO:0052689">
    <property type="term" value="F:carboxylic ester hydrolase activity"/>
    <property type="evidence" value="ECO:0007669"/>
    <property type="project" value="TreeGrafter"/>
</dbReference>
<dbReference type="GeneID" id="64969739"/>
<sequence>MHHRILISLFSLASAVTALPRDLDLQIQTTSGPIHGIYNDTSSTVRAFLGISYAESPTGNHRFAPPQPKSKSPSDSPINASAFTGPCPQAYSHDNQSIWSILPYAIFNPAQMTEDCLSVNVWAPSVQRLRKEKSGKAAVLVFIHGGAFTGGAGSVGFYDGANLVREQEGVIVVTFNYRLNIFGFPNAPGLELAEQNVGLLDQRLAIEWVYNNIANFGGDPDRILLFGQSAGAASVDTYSYAYPEDPLVSALVLESGTSAIIENTDTAHRNWNQLSTDLGCGSGAASLSCIREVPFEDIIDAMTEGGYSFTPVFDNRTFFSDYADRAKRGKQAHLPTLGGINAREWSAVIPLNQSSINETQMFDTVYNSFSCPLREAVDLRLQQHIPTWRYVYHGNFTNLSPTPWLGAYHTSEVPILFGTYNLTHLQPRPGANEIAVSKYIQGAWVAFAKDPQHGLSRYGWPQFRFNG</sequence>
<proteinExistence type="inferred from homology"/>
<dbReference type="PANTHER" id="PTHR43918:SF4">
    <property type="entry name" value="CARBOXYLIC ESTER HYDROLASE"/>
    <property type="match status" value="1"/>
</dbReference>
<feature type="signal peptide" evidence="3">
    <location>
        <begin position="1"/>
        <end position="18"/>
    </location>
</feature>
<dbReference type="InterPro" id="IPR029058">
    <property type="entry name" value="AB_hydrolase_fold"/>
</dbReference>
<evidence type="ECO:0000313" key="6">
    <source>
        <dbReference type="EMBL" id="BCS19734.1"/>
    </source>
</evidence>
<dbReference type="Gene3D" id="3.40.50.1820">
    <property type="entry name" value="alpha/beta hydrolase"/>
    <property type="match status" value="2"/>
</dbReference>
<feature type="chain" id="PRO_5031610626" description="Carboxylic ester hydrolase" evidence="3">
    <location>
        <begin position="19"/>
        <end position="467"/>
    </location>
</feature>
<keyword evidence="7" id="KW-1185">Reference proteome</keyword>
<dbReference type="RefSeq" id="XP_041551928.1">
    <property type="nucleotide sequence ID" value="XM_041698777.1"/>
</dbReference>
<gene>
    <name evidence="6" type="ORF">APUU_20166A</name>
</gene>
<evidence type="ECO:0000313" key="7">
    <source>
        <dbReference type="Proteomes" id="UP000654913"/>
    </source>
</evidence>
<evidence type="ECO:0000259" key="5">
    <source>
        <dbReference type="Pfam" id="PF00135"/>
    </source>
</evidence>
<dbReference type="InterPro" id="IPR050654">
    <property type="entry name" value="AChE-related_enzymes"/>
</dbReference>
<feature type="domain" description="Carboxylesterase type B" evidence="5">
    <location>
        <begin position="368"/>
        <end position="463"/>
    </location>
</feature>
<protein>
    <recommendedName>
        <fullName evidence="3">Carboxylic ester hydrolase</fullName>
        <ecNumber evidence="3">3.1.1.-</ecNumber>
    </recommendedName>
</protein>
<reference evidence="6" key="1">
    <citation type="submission" date="2021-01" db="EMBL/GenBank/DDBJ databases">
        <authorList>
            <consortium name="Aspergillus puulaauensis MK2 genome sequencing consortium"/>
            <person name="Kazuki M."/>
            <person name="Futagami T."/>
        </authorList>
    </citation>
    <scope>NUCLEOTIDE SEQUENCE</scope>
    <source>
        <strain evidence="6">MK2</strain>
    </source>
</reference>
<dbReference type="InterPro" id="IPR002018">
    <property type="entry name" value="CarbesteraseB"/>
</dbReference>
<dbReference type="SUPFAM" id="SSF53474">
    <property type="entry name" value="alpha/beta-Hydrolases"/>
    <property type="match status" value="1"/>
</dbReference>
<evidence type="ECO:0000256" key="1">
    <source>
        <dbReference type="ARBA" id="ARBA00005964"/>
    </source>
</evidence>
<feature type="domain" description="Carboxylesterase type B" evidence="5">
    <location>
        <begin position="25"/>
        <end position="362"/>
    </location>
</feature>
<feature type="region of interest" description="Disordered" evidence="4">
    <location>
        <begin position="59"/>
        <end position="79"/>
    </location>
</feature>
<dbReference type="EC" id="3.1.1.-" evidence="3"/>
<comment type="similarity">
    <text evidence="1 3">Belongs to the type-B carboxylesterase/lipase family.</text>
</comment>
<dbReference type="InterPro" id="IPR019826">
    <property type="entry name" value="Carboxylesterase_B_AS"/>
</dbReference>
<evidence type="ECO:0000256" key="4">
    <source>
        <dbReference type="SAM" id="MobiDB-lite"/>
    </source>
</evidence>
<name>A0A7R8AHK8_9EURO</name>
<dbReference type="PANTHER" id="PTHR43918">
    <property type="entry name" value="ACETYLCHOLINESTERASE"/>
    <property type="match status" value="1"/>
</dbReference>
<evidence type="ECO:0000256" key="2">
    <source>
        <dbReference type="ARBA" id="ARBA00022801"/>
    </source>
</evidence>
<keyword evidence="3" id="KW-0732">Signal</keyword>
<dbReference type="OrthoDB" id="408631at2759"/>
<evidence type="ECO:0000256" key="3">
    <source>
        <dbReference type="RuleBase" id="RU361235"/>
    </source>
</evidence>
<dbReference type="KEGG" id="apuu:APUU_20166A"/>
<dbReference type="Proteomes" id="UP000654913">
    <property type="component" value="Chromosome 2"/>
</dbReference>
<dbReference type="AlphaFoldDB" id="A0A7R8AHK8"/>
<organism evidence="6 7">
    <name type="scientific">Aspergillus puulaauensis</name>
    <dbReference type="NCBI Taxonomy" id="1220207"/>
    <lineage>
        <taxon>Eukaryota</taxon>
        <taxon>Fungi</taxon>
        <taxon>Dikarya</taxon>
        <taxon>Ascomycota</taxon>
        <taxon>Pezizomycotina</taxon>
        <taxon>Eurotiomycetes</taxon>
        <taxon>Eurotiomycetidae</taxon>
        <taxon>Eurotiales</taxon>
        <taxon>Aspergillaceae</taxon>
        <taxon>Aspergillus</taxon>
    </lineage>
</organism>
<dbReference type="Pfam" id="PF00135">
    <property type="entry name" value="COesterase"/>
    <property type="match status" value="2"/>
</dbReference>
<keyword evidence="2 3" id="KW-0378">Hydrolase</keyword>
<reference evidence="6" key="2">
    <citation type="submission" date="2021-02" db="EMBL/GenBank/DDBJ databases">
        <title>Aspergillus puulaauensis MK2 genome sequence.</title>
        <authorList>
            <person name="Futagami T."/>
            <person name="Mori K."/>
            <person name="Kadooka C."/>
            <person name="Tanaka T."/>
        </authorList>
    </citation>
    <scope>NUCLEOTIDE SEQUENCE</scope>
    <source>
        <strain evidence="6">MK2</strain>
    </source>
</reference>
<accession>A0A7R8AHK8</accession>
<dbReference type="PROSITE" id="PS00122">
    <property type="entry name" value="CARBOXYLESTERASE_B_1"/>
    <property type="match status" value="1"/>
</dbReference>
<dbReference type="EMBL" id="AP024444">
    <property type="protein sequence ID" value="BCS19734.1"/>
    <property type="molecule type" value="Genomic_DNA"/>
</dbReference>